<protein>
    <submittedName>
        <fullName evidence="1">Uncharacterized protein</fullName>
    </submittedName>
</protein>
<name>T1DHV4_ANOAQ</name>
<dbReference type="EMBL" id="GAMD01002146">
    <property type="protein sequence ID" value="JAA99444.1"/>
    <property type="molecule type" value="mRNA"/>
</dbReference>
<accession>T1DHV4</accession>
<reference evidence="1" key="1">
    <citation type="submission" date="2013-07" db="EMBL/GenBank/DDBJ databases">
        <title>Transcriptome sequencing and developmental regulation of gene expression in Anopheles aquasalis.</title>
        <authorList>
            <consortium name="Brazilian Malaria Network (MCT/CNPq/MS/SCTIE/DECIT/PRONEX 555648/2009-5) and Research Network on Bioactive Molecules from Arthropod Vectors (NAP-MOBIARVE"/>
            <consortium name="University of Sao Paulo)"/>
            <person name="Marinotti O."/>
            <person name="Ribeiro J.M.C."/>
            <person name="Costa-da-Silva A.L."/>
            <person name="Silva M.C.P."/>
            <person name="Lopes A.R."/>
            <person name="Barros M.S."/>
            <person name="Sa-Nunes A."/>
            <person name="Konjin B.B."/>
            <person name="Carvalho E."/>
            <person name="Suesdek L."/>
            <person name="Silva-Neto M.A.C."/>
            <person name="Capurro M.L."/>
        </authorList>
    </citation>
    <scope>NUCLEOTIDE SEQUENCE</scope>
    <source>
        <tissue evidence="1">Whole body</tissue>
    </source>
</reference>
<dbReference type="AlphaFoldDB" id="T1DHV4"/>
<proteinExistence type="evidence at transcript level"/>
<evidence type="ECO:0000313" key="1">
    <source>
        <dbReference type="EMBL" id="JAA99444.1"/>
    </source>
</evidence>
<sequence length="109" mass="12799">MVGGDEVQQELEQIQSVQEIKYKQILKSLNSISEKSRETEKNFRNKGTSLAQQIFNTNKNEQELLAKLHMTELVVLAHQVIDNIGRKYEMLRDEPIQPDKQNRLYEQIE</sequence>
<organism evidence="1">
    <name type="scientific">Anopheles aquasalis</name>
    <name type="common">Malaria mosquito</name>
    <dbReference type="NCBI Taxonomy" id="42839"/>
    <lineage>
        <taxon>Eukaryota</taxon>
        <taxon>Metazoa</taxon>
        <taxon>Ecdysozoa</taxon>
        <taxon>Arthropoda</taxon>
        <taxon>Hexapoda</taxon>
        <taxon>Insecta</taxon>
        <taxon>Pterygota</taxon>
        <taxon>Neoptera</taxon>
        <taxon>Endopterygota</taxon>
        <taxon>Diptera</taxon>
        <taxon>Nematocera</taxon>
        <taxon>Culicoidea</taxon>
        <taxon>Culicidae</taxon>
        <taxon>Anophelinae</taxon>
        <taxon>Anopheles</taxon>
    </lineage>
</organism>